<dbReference type="GO" id="GO:0003700">
    <property type="term" value="F:DNA-binding transcription factor activity"/>
    <property type="evidence" value="ECO:0007669"/>
    <property type="project" value="TreeGrafter"/>
</dbReference>
<keyword evidence="5" id="KW-0804">Transcription</keyword>
<dbReference type="SUPFAM" id="SSF48498">
    <property type="entry name" value="Tetracyclin repressor-like, C-terminal domain"/>
    <property type="match status" value="1"/>
</dbReference>
<dbReference type="PANTHER" id="PTHR30055">
    <property type="entry name" value="HTH-TYPE TRANSCRIPTIONAL REGULATOR RUTR"/>
    <property type="match status" value="1"/>
</dbReference>
<gene>
    <name evidence="8" type="ORF">SFOMI_2305</name>
</gene>
<evidence type="ECO:0000256" key="1">
    <source>
        <dbReference type="ARBA" id="ARBA00002856"/>
    </source>
</evidence>
<comment type="caution">
    <text evidence="8">The sequence shown here is derived from an EMBL/GenBank/DDBJ whole genome shotgun (WGS) entry which is preliminary data.</text>
</comment>
<dbReference type="GO" id="GO:0000976">
    <property type="term" value="F:transcription cis-regulatory region binding"/>
    <property type="evidence" value="ECO:0007669"/>
    <property type="project" value="TreeGrafter"/>
</dbReference>
<evidence type="ECO:0000256" key="5">
    <source>
        <dbReference type="ARBA" id="ARBA00023163"/>
    </source>
</evidence>
<keyword evidence="3" id="KW-0805">Transcription regulation</keyword>
<evidence type="ECO:0000256" key="4">
    <source>
        <dbReference type="ARBA" id="ARBA00023125"/>
    </source>
</evidence>
<dbReference type="GO" id="GO:0046677">
    <property type="term" value="P:response to antibiotic"/>
    <property type="evidence" value="ECO:0007669"/>
    <property type="project" value="InterPro"/>
</dbReference>
<dbReference type="PRINTS" id="PR00455">
    <property type="entry name" value="HTHTETR"/>
</dbReference>
<comment type="function">
    <text evidence="1">TetR is the repressor of the tetracycline resistance element; its N-terminal region forms a helix-turn-helix structure and binds DNA. Binding of tetracycline to TetR reduces the repressor affinity for the tetracycline resistance gene (tetA) promoter operator sites.</text>
</comment>
<dbReference type="Pfam" id="PF00440">
    <property type="entry name" value="TetR_N"/>
    <property type="match status" value="1"/>
</dbReference>
<dbReference type="Proteomes" id="UP000221538">
    <property type="component" value="Unassembled WGS sequence"/>
</dbReference>
<keyword evidence="2" id="KW-0678">Repressor</keyword>
<keyword evidence="4 6" id="KW-0238">DNA-binding</keyword>
<dbReference type="PRINTS" id="PR00400">
    <property type="entry name" value="TETREPRESSOR"/>
</dbReference>
<sequence length="201" mass="22215">MTEERIVAAARQIMETSGLDSVTMRRVATELGVTAMALYHHVADKHALVAMVADQVMDVIPDESLGGVSWYEALRHGFLAVHREIARYPGLGLYISSTNSFYPSGYRKLKKTIQMLVDAGFDEHEAIEINYVLLAYQGGYFLTEQSAQRSSAMPITDEQAEGPPEIRSRAVMNSYDSFIRGLDIVIAGFRAKLAAKQVLLG</sequence>
<dbReference type="Gene3D" id="1.10.357.10">
    <property type="entry name" value="Tetracycline Repressor, domain 2"/>
    <property type="match status" value="1"/>
</dbReference>
<reference evidence="8 9" key="2">
    <citation type="journal article" date="2013" name="Environ. Sci. Technol.">
        <title>The 4-tert-butylphenol-utilizing bacterium Sphingobium fuliginis OMI can degrade bisphenols via phenolic ring hydroxylation and meta-cleavage pathway.</title>
        <authorList>
            <person name="Ogata Y."/>
            <person name="Goda S."/>
            <person name="Toyama T."/>
            <person name="Sei K."/>
            <person name="Ike M."/>
        </authorList>
    </citation>
    <scope>NUCLEOTIDE SEQUENCE [LARGE SCALE GENOMIC DNA]</scope>
    <source>
        <strain evidence="8 9">OMI</strain>
    </source>
</reference>
<name>A0A292ZAJ8_SPHSA</name>
<dbReference type="PANTHER" id="PTHR30055:SF234">
    <property type="entry name" value="HTH-TYPE TRANSCRIPTIONAL REGULATOR BETI"/>
    <property type="match status" value="1"/>
</dbReference>
<dbReference type="InterPro" id="IPR036271">
    <property type="entry name" value="Tet_transcr_reg_TetR-rel_C_sf"/>
</dbReference>
<evidence type="ECO:0000259" key="7">
    <source>
        <dbReference type="PROSITE" id="PS50977"/>
    </source>
</evidence>
<dbReference type="SUPFAM" id="SSF46689">
    <property type="entry name" value="Homeodomain-like"/>
    <property type="match status" value="1"/>
</dbReference>
<dbReference type="InterPro" id="IPR001647">
    <property type="entry name" value="HTH_TetR"/>
</dbReference>
<dbReference type="Gene3D" id="1.10.10.60">
    <property type="entry name" value="Homeodomain-like"/>
    <property type="match status" value="1"/>
</dbReference>
<accession>A0A292ZAJ8</accession>
<protein>
    <submittedName>
        <fullName evidence="8">Transcriptional regulator, tetr family</fullName>
    </submittedName>
</protein>
<evidence type="ECO:0000313" key="9">
    <source>
        <dbReference type="Proteomes" id="UP000221538"/>
    </source>
</evidence>
<reference evidence="8 9" key="1">
    <citation type="journal article" date="2013" name="Biodegradation">
        <title>Occurrence of 4-tert-butylphenol (4-t-BP) biodegradation in an aquatic sample caused by the presence of Spirodela polyrrhiza and isolation of a 4-t-BP-utilizing bacterium.</title>
        <authorList>
            <person name="Ogata Y."/>
            <person name="Toyama T."/>
            <person name="Yu N."/>
            <person name="Wang X."/>
            <person name="Sei K."/>
            <person name="Ike M."/>
        </authorList>
    </citation>
    <scope>NUCLEOTIDE SEQUENCE [LARGE SCALE GENOMIC DNA]</scope>
    <source>
        <strain evidence="8 9">OMI</strain>
    </source>
</reference>
<evidence type="ECO:0000256" key="3">
    <source>
        <dbReference type="ARBA" id="ARBA00023015"/>
    </source>
</evidence>
<evidence type="ECO:0000256" key="6">
    <source>
        <dbReference type="PROSITE-ProRule" id="PRU00335"/>
    </source>
</evidence>
<feature type="domain" description="HTH tetR-type" evidence="7">
    <location>
        <begin position="1"/>
        <end position="60"/>
    </location>
</feature>
<dbReference type="AlphaFoldDB" id="A0A292ZAJ8"/>
<dbReference type="InterPro" id="IPR050109">
    <property type="entry name" value="HTH-type_TetR-like_transc_reg"/>
</dbReference>
<organism evidence="8 9">
    <name type="scientific">Sphingobium fuliginis (strain ATCC 27551)</name>
    <dbReference type="NCBI Taxonomy" id="336203"/>
    <lineage>
        <taxon>Bacteria</taxon>
        <taxon>Pseudomonadati</taxon>
        <taxon>Pseudomonadota</taxon>
        <taxon>Alphaproteobacteria</taxon>
        <taxon>Sphingomonadales</taxon>
        <taxon>Sphingomonadaceae</taxon>
        <taxon>Sphingobium</taxon>
    </lineage>
</organism>
<evidence type="ECO:0000256" key="2">
    <source>
        <dbReference type="ARBA" id="ARBA00022491"/>
    </source>
</evidence>
<dbReference type="InterPro" id="IPR009057">
    <property type="entry name" value="Homeodomain-like_sf"/>
</dbReference>
<proteinExistence type="predicted"/>
<feature type="DNA-binding region" description="H-T-H motif" evidence="6">
    <location>
        <begin position="23"/>
        <end position="42"/>
    </location>
</feature>
<dbReference type="GO" id="GO:0045892">
    <property type="term" value="P:negative regulation of DNA-templated transcription"/>
    <property type="evidence" value="ECO:0007669"/>
    <property type="project" value="InterPro"/>
</dbReference>
<evidence type="ECO:0000313" key="8">
    <source>
        <dbReference type="EMBL" id="GAY21752.1"/>
    </source>
</evidence>
<dbReference type="InterPro" id="IPR003012">
    <property type="entry name" value="Tet_transcr_reg_TetR"/>
</dbReference>
<dbReference type="PROSITE" id="PS50977">
    <property type="entry name" value="HTH_TETR_2"/>
    <property type="match status" value="1"/>
</dbReference>
<dbReference type="Pfam" id="PF02909">
    <property type="entry name" value="TetR_C_1"/>
    <property type="match status" value="1"/>
</dbReference>
<dbReference type="EMBL" id="BEWI01000031">
    <property type="protein sequence ID" value="GAY21752.1"/>
    <property type="molecule type" value="Genomic_DNA"/>
</dbReference>
<dbReference type="InterPro" id="IPR004111">
    <property type="entry name" value="Repressor_TetR_C"/>
</dbReference>